<feature type="domain" description="Wall-associated receptor kinase galacturonan-binding" evidence="9">
    <location>
        <begin position="38"/>
        <end position="94"/>
    </location>
</feature>
<evidence type="ECO:0000256" key="6">
    <source>
        <dbReference type="ARBA" id="ARBA00023180"/>
    </source>
</evidence>
<keyword evidence="5" id="KW-1015">Disulfide bond</keyword>
<evidence type="ECO:0008006" key="12">
    <source>
        <dbReference type="Google" id="ProtNLM"/>
    </source>
</evidence>
<comment type="subcellular location">
    <subcellularLocation>
        <location evidence="1">Membrane</location>
        <topology evidence="1">Single-pass type I membrane protein</topology>
    </subcellularLocation>
</comment>
<sequence>MGLHLHLLQAQLLVSILLIFVSRSISTQSNFQIAEPNCTDHCGNVSIPFPFGTREGCYFNISFSVSCNDTHYDPPKPFWVDSRINITSISLEGQLYVLQSIAKDCYSRDGTSVDYYEPWITLIDGFVVNNTANKFFVVGCDSYAYVSGSLNNRSYLTGCFSTCNDLGDLVDSSCLGVGCCQISILKLSWKVELTLHSFNNLTTVSDFNNCSYGFLAEESAFTFSESSLFYLRNVEKLPMVVDWTVGEGTCEEARNNDGYDGNPYLNDGCSLWFTTKLYGIPLAINSIPAILLIFASTSISTHESATENFPLQSPTALIIVEIYFTGCNSWCETPNDLGDGSCSGLGCCQTSIPKEVWRVNVSLTSYESHTNVWEFNNCSYAFLVEESYFSFSPSKLSRLMHVDKLPIVVDWTIGIGSCEEAQTNMSSYACKSLNSECYKPDNGYGIAVIARVVIKEIRTSLMVIKLCLALIFLCHIESKSPGRWMVE</sequence>
<keyword evidence="4 7" id="KW-0732">Signal</keyword>
<dbReference type="GO" id="GO:0030247">
    <property type="term" value="F:polysaccharide binding"/>
    <property type="evidence" value="ECO:0007669"/>
    <property type="project" value="InterPro"/>
</dbReference>
<name>A0AAD2A406_9LAMI</name>
<dbReference type="GO" id="GO:0004674">
    <property type="term" value="F:protein serine/threonine kinase activity"/>
    <property type="evidence" value="ECO:0007669"/>
    <property type="project" value="UniProtKB-KW"/>
</dbReference>
<evidence type="ECO:0000256" key="5">
    <source>
        <dbReference type="ARBA" id="ARBA00023157"/>
    </source>
</evidence>
<keyword evidence="3" id="KW-0808">Transferase</keyword>
<dbReference type="EMBL" id="OU503050">
    <property type="protein sequence ID" value="CAI9778162.1"/>
    <property type="molecule type" value="Genomic_DNA"/>
</dbReference>
<keyword evidence="2" id="KW-0723">Serine/threonine-protein kinase</keyword>
<evidence type="ECO:0000256" key="7">
    <source>
        <dbReference type="SAM" id="SignalP"/>
    </source>
</evidence>
<evidence type="ECO:0000256" key="4">
    <source>
        <dbReference type="ARBA" id="ARBA00022729"/>
    </source>
</evidence>
<evidence type="ECO:0000256" key="1">
    <source>
        <dbReference type="ARBA" id="ARBA00004479"/>
    </source>
</evidence>
<dbReference type="AlphaFoldDB" id="A0AAD2A406"/>
<evidence type="ECO:0000313" key="10">
    <source>
        <dbReference type="EMBL" id="CAI9778162.1"/>
    </source>
</evidence>
<gene>
    <name evidence="10" type="ORF">FPE_LOCUS25592</name>
</gene>
<keyword evidence="11" id="KW-1185">Reference proteome</keyword>
<keyword evidence="2" id="KW-0418">Kinase</keyword>
<evidence type="ECO:0000259" key="8">
    <source>
        <dbReference type="Pfam" id="PF08488"/>
    </source>
</evidence>
<reference evidence="10" key="1">
    <citation type="submission" date="2023-05" db="EMBL/GenBank/DDBJ databases">
        <authorList>
            <person name="Huff M."/>
        </authorList>
    </citation>
    <scope>NUCLEOTIDE SEQUENCE</scope>
</reference>
<evidence type="ECO:0000259" key="9">
    <source>
        <dbReference type="Pfam" id="PF13947"/>
    </source>
</evidence>
<dbReference type="PANTHER" id="PTHR33491">
    <property type="entry name" value="OSJNBA0016N04.9 PROTEIN"/>
    <property type="match status" value="1"/>
</dbReference>
<dbReference type="GO" id="GO:0016020">
    <property type="term" value="C:membrane"/>
    <property type="evidence" value="ECO:0007669"/>
    <property type="project" value="UniProtKB-SubCell"/>
</dbReference>
<dbReference type="Pfam" id="PF08488">
    <property type="entry name" value="WAK"/>
    <property type="match status" value="1"/>
</dbReference>
<dbReference type="InterPro" id="IPR025287">
    <property type="entry name" value="WAK_GUB"/>
</dbReference>
<accession>A0AAD2A406</accession>
<dbReference type="Pfam" id="PF13947">
    <property type="entry name" value="GUB_WAK_bind"/>
    <property type="match status" value="1"/>
</dbReference>
<keyword evidence="6" id="KW-0325">Glycoprotein</keyword>
<organism evidence="10 11">
    <name type="scientific">Fraxinus pennsylvanica</name>
    <dbReference type="NCBI Taxonomy" id="56036"/>
    <lineage>
        <taxon>Eukaryota</taxon>
        <taxon>Viridiplantae</taxon>
        <taxon>Streptophyta</taxon>
        <taxon>Embryophyta</taxon>
        <taxon>Tracheophyta</taxon>
        <taxon>Spermatophyta</taxon>
        <taxon>Magnoliopsida</taxon>
        <taxon>eudicotyledons</taxon>
        <taxon>Gunneridae</taxon>
        <taxon>Pentapetalae</taxon>
        <taxon>asterids</taxon>
        <taxon>lamiids</taxon>
        <taxon>Lamiales</taxon>
        <taxon>Oleaceae</taxon>
        <taxon>Oleeae</taxon>
        <taxon>Fraxinus</taxon>
    </lineage>
</organism>
<evidence type="ECO:0000256" key="2">
    <source>
        <dbReference type="ARBA" id="ARBA00022527"/>
    </source>
</evidence>
<feature type="domain" description="Wall-associated receptor kinase" evidence="8">
    <location>
        <begin position="340"/>
        <end position="411"/>
    </location>
</feature>
<feature type="chain" id="PRO_5042012953" description="Wall-associated receptor kinase galacturonan-binding domain-containing protein" evidence="7">
    <location>
        <begin position="27"/>
        <end position="487"/>
    </location>
</feature>
<evidence type="ECO:0000313" key="11">
    <source>
        <dbReference type="Proteomes" id="UP000834106"/>
    </source>
</evidence>
<protein>
    <recommendedName>
        <fullName evidence="12">Wall-associated receptor kinase galacturonan-binding domain-containing protein</fullName>
    </recommendedName>
</protein>
<feature type="signal peptide" evidence="7">
    <location>
        <begin position="1"/>
        <end position="26"/>
    </location>
</feature>
<dbReference type="Proteomes" id="UP000834106">
    <property type="component" value="Chromosome 15"/>
</dbReference>
<dbReference type="InterPro" id="IPR013695">
    <property type="entry name" value="WAK"/>
</dbReference>
<proteinExistence type="predicted"/>
<evidence type="ECO:0000256" key="3">
    <source>
        <dbReference type="ARBA" id="ARBA00022679"/>
    </source>
</evidence>